<sequence length="162" mass="17458">MLSEAPVSLPGPVTLEGRFVGSRCSTEEVNVGKTNPAGKSLIVEVNGEEKRTMAWNKGGLRSSLWVSRDQRKHVTSGNGSQVHNFPVVGSDREGSQVGLSYPESIGPSWLKVGRNSATTSPDEGSELGNTNRDEPVFGEGIGDGRWVFFRWVSCWCFTGVTG</sequence>
<feature type="region of interest" description="Disordered" evidence="1">
    <location>
        <begin position="110"/>
        <end position="136"/>
    </location>
</feature>
<evidence type="ECO:0000256" key="1">
    <source>
        <dbReference type="SAM" id="MobiDB-lite"/>
    </source>
</evidence>
<keyword evidence="3" id="KW-1185">Reference proteome</keyword>
<accession>A0AAW2D3R6</accession>
<gene>
    <name evidence="2" type="ORF">SO802_012766</name>
</gene>
<evidence type="ECO:0000313" key="3">
    <source>
        <dbReference type="Proteomes" id="UP001459277"/>
    </source>
</evidence>
<dbReference type="Proteomes" id="UP001459277">
    <property type="component" value="Unassembled WGS sequence"/>
</dbReference>
<name>A0AAW2D3R6_9ROSI</name>
<protein>
    <submittedName>
        <fullName evidence="2">Uncharacterized protein</fullName>
    </submittedName>
</protein>
<reference evidence="2 3" key="1">
    <citation type="submission" date="2024-01" db="EMBL/GenBank/DDBJ databases">
        <title>A telomere-to-telomere, gap-free genome of sweet tea (Lithocarpus litseifolius).</title>
        <authorList>
            <person name="Zhou J."/>
        </authorList>
    </citation>
    <scope>NUCLEOTIDE SEQUENCE [LARGE SCALE GENOMIC DNA]</scope>
    <source>
        <strain evidence="2">Zhou-2022a</strain>
        <tissue evidence="2">Leaf</tissue>
    </source>
</reference>
<evidence type="ECO:0000313" key="2">
    <source>
        <dbReference type="EMBL" id="KAL0005205.1"/>
    </source>
</evidence>
<feature type="compositionally biased region" description="Polar residues" evidence="1">
    <location>
        <begin position="115"/>
        <end position="130"/>
    </location>
</feature>
<comment type="caution">
    <text evidence="2">The sequence shown here is derived from an EMBL/GenBank/DDBJ whole genome shotgun (WGS) entry which is preliminary data.</text>
</comment>
<organism evidence="2 3">
    <name type="scientific">Lithocarpus litseifolius</name>
    <dbReference type="NCBI Taxonomy" id="425828"/>
    <lineage>
        <taxon>Eukaryota</taxon>
        <taxon>Viridiplantae</taxon>
        <taxon>Streptophyta</taxon>
        <taxon>Embryophyta</taxon>
        <taxon>Tracheophyta</taxon>
        <taxon>Spermatophyta</taxon>
        <taxon>Magnoliopsida</taxon>
        <taxon>eudicotyledons</taxon>
        <taxon>Gunneridae</taxon>
        <taxon>Pentapetalae</taxon>
        <taxon>rosids</taxon>
        <taxon>fabids</taxon>
        <taxon>Fagales</taxon>
        <taxon>Fagaceae</taxon>
        <taxon>Lithocarpus</taxon>
    </lineage>
</organism>
<dbReference type="EMBL" id="JAZDWU010000004">
    <property type="protein sequence ID" value="KAL0005205.1"/>
    <property type="molecule type" value="Genomic_DNA"/>
</dbReference>
<proteinExistence type="predicted"/>
<dbReference type="AlphaFoldDB" id="A0AAW2D3R6"/>